<evidence type="ECO:0000313" key="2">
    <source>
        <dbReference type="EMBL" id="OGD85796.1"/>
    </source>
</evidence>
<keyword evidence="1" id="KW-0812">Transmembrane</keyword>
<name>A0A1F5G1P4_9BACT</name>
<keyword evidence="1" id="KW-0472">Membrane</keyword>
<dbReference type="InterPro" id="IPR013783">
    <property type="entry name" value="Ig-like_fold"/>
</dbReference>
<evidence type="ECO:0008006" key="4">
    <source>
        <dbReference type="Google" id="ProtNLM"/>
    </source>
</evidence>
<keyword evidence="1" id="KW-1133">Transmembrane helix</keyword>
<evidence type="ECO:0000256" key="1">
    <source>
        <dbReference type="SAM" id="Phobius"/>
    </source>
</evidence>
<dbReference type="InterPro" id="IPR011467">
    <property type="entry name" value="DUF1573"/>
</dbReference>
<organism evidence="2 3">
    <name type="scientific">Candidatus Curtissbacteria bacterium RBG_16_39_7</name>
    <dbReference type="NCBI Taxonomy" id="1797707"/>
    <lineage>
        <taxon>Bacteria</taxon>
        <taxon>Candidatus Curtissiibacteriota</taxon>
    </lineage>
</organism>
<dbReference type="AlphaFoldDB" id="A0A1F5G1P4"/>
<dbReference type="Gene3D" id="2.60.40.10">
    <property type="entry name" value="Immunoglobulins"/>
    <property type="match status" value="1"/>
</dbReference>
<evidence type="ECO:0000313" key="3">
    <source>
        <dbReference type="Proteomes" id="UP000176628"/>
    </source>
</evidence>
<dbReference type="Proteomes" id="UP000176628">
    <property type="component" value="Unassembled WGS sequence"/>
</dbReference>
<proteinExistence type="predicted"/>
<sequence>MKFITNSVFIIILFTVVVIGVGAFLFPRGNFSSSSSSTIFAQNNLFDFGQVAMDKGHVKHNFSLDVNGQGPIEITKLYTSCMCTKARLIRTNSQTFGPFGMPGHGGSGAISAKLQAGENFQIEADFDPTAHGPQGKGPIERKIIIETNSLSTPRVELTIKADVI</sequence>
<gene>
    <name evidence="2" type="ORF">A2Z23_00735</name>
</gene>
<dbReference type="Pfam" id="PF07610">
    <property type="entry name" value="DUF1573"/>
    <property type="match status" value="1"/>
</dbReference>
<accession>A0A1F5G1P4</accession>
<protein>
    <recommendedName>
        <fullName evidence="4">DUF1573 domain-containing protein</fullName>
    </recommendedName>
</protein>
<feature type="transmembrane region" description="Helical" evidence="1">
    <location>
        <begin position="6"/>
        <end position="26"/>
    </location>
</feature>
<comment type="caution">
    <text evidence="2">The sequence shown here is derived from an EMBL/GenBank/DDBJ whole genome shotgun (WGS) entry which is preliminary data.</text>
</comment>
<reference evidence="2 3" key="1">
    <citation type="journal article" date="2016" name="Nat. Commun.">
        <title>Thousands of microbial genomes shed light on interconnected biogeochemical processes in an aquifer system.</title>
        <authorList>
            <person name="Anantharaman K."/>
            <person name="Brown C.T."/>
            <person name="Hug L.A."/>
            <person name="Sharon I."/>
            <person name="Castelle C.J."/>
            <person name="Probst A.J."/>
            <person name="Thomas B.C."/>
            <person name="Singh A."/>
            <person name="Wilkins M.J."/>
            <person name="Karaoz U."/>
            <person name="Brodie E.L."/>
            <person name="Williams K.H."/>
            <person name="Hubbard S.S."/>
            <person name="Banfield J.F."/>
        </authorList>
    </citation>
    <scope>NUCLEOTIDE SEQUENCE [LARGE SCALE GENOMIC DNA]</scope>
</reference>
<dbReference type="EMBL" id="MFAV01000044">
    <property type="protein sequence ID" value="OGD85796.1"/>
    <property type="molecule type" value="Genomic_DNA"/>
</dbReference>